<dbReference type="PANTHER" id="PTHR10680">
    <property type="entry name" value="PEPTIDYL-GLYCINE ALPHA-AMIDATING MONOOXYGENASE"/>
    <property type="match status" value="1"/>
</dbReference>
<dbReference type="AlphaFoldDB" id="A0A2S6I4G5"/>
<reference evidence="3 4" key="1">
    <citation type="submission" date="2018-02" db="EMBL/GenBank/DDBJ databases">
        <title>Genomic Encyclopedia of Archaeal and Bacterial Type Strains, Phase II (KMG-II): from individual species to whole genera.</title>
        <authorList>
            <person name="Goeker M."/>
        </authorList>
    </citation>
    <scope>NUCLEOTIDE SEQUENCE [LARGE SCALE GENOMIC DNA]</scope>
    <source>
        <strain evidence="3 4">DSM 29526</strain>
    </source>
</reference>
<accession>A0A2S6I4G5</accession>
<dbReference type="OrthoDB" id="9799230at2"/>
<gene>
    <name evidence="3" type="ORF">CLV84_2971</name>
</gene>
<dbReference type="InterPro" id="IPR011042">
    <property type="entry name" value="6-blade_b-propeller_TolB-like"/>
</dbReference>
<dbReference type="PROSITE" id="PS51318">
    <property type="entry name" value="TAT"/>
    <property type="match status" value="1"/>
</dbReference>
<dbReference type="NCBIfam" id="TIGR01409">
    <property type="entry name" value="TAT_signal_seq"/>
    <property type="match status" value="1"/>
</dbReference>
<dbReference type="EMBL" id="PTJC01000006">
    <property type="protein sequence ID" value="PPK86054.1"/>
    <property type="molecule type" value="Genomic_DNA"/>
</dbReference>
<comment type="caution">
    <text evidence="3">The sequence shown here is derived from an EMBL/GenBank/DDBJ whole genome shotgun (WGS) entry which is preliminary data.</text>
</comment>
<keyword evidence="4" id="KW-1185">Reference proteome</keyword>
<evidence type="ECO:0000256" key="1">
    <source>
        <dbReference type="ARBA" id="ARBA00022729"/>
    </source>
</evidence>
<sequence length="340" mass="37820">MPTKPTRRQFLQTAGTLCATAGLPTLLTGQPRKPAADTVGHGDFTYRPDHRWGKLDARNTPVVHFHEMVLDGRGRLACSVVSDRADILLFDRDGRVVDTIHHDLPEPHGLTLAGEGSDQTYWLTDSAAGRVINLDLDGRIIRELAVPAEHIPGGSQFKPTETTVAENGDVYVADGYGTNQIFHFDGQGKCKMVFGGPEHFQCCHGIVIDSRRGDSELLITSRSNQQFQRWSMDGRHLATYELPGLKICRPVLSGEHTLFAVIWTKSNWNYDGMVAVLDKDFRVVSLPGGSAPSTQESFRDVAWDGRTFLNPHDVCTDEDENLYVPQWLSGMTQPVRLRRV</sequence>
<keyword evidence="2" id="KW-0325">Glycoprotein</keyword>
<dbReference type="RefSeq" id="WP_104420520.1">
    <property type="nucleotide sequence ID" value="NZ_PTJC01000006.1"/>
</dbReference>
<dbReference type="InterPro" id="IPR019546">
    <property type="entry name" value="TAT_signal_bac_arc"/>
</dbReference>
<dbReference type="SUPFAM" id="SSF63829">
    <property type="entry name" value="Calcium-dependent phosphotriesterase"/>
    <property type="match status" value="1"/>
</dbReference>
<dbReference type="InterPro" id="IPR006311">
    <property type="entry name" value="TAT_signal"/>
</dbReference>
<protein>
    <submittedName>
        <fullName evidence="3">Secreted protein</fullName>
    </submittedName>
</protein>
<name>A0A2S6I4G5_9BACT</name>
<dbReference type="PANTHER" id="PTHR10680:SF14">
    <property type="entry name" value="PEPTIDYL-GLYCINE ALPHA-AMIDATING MONOOXYGENASE"/>
    <property type="match status" value="1"/>
</dbReference>
<evidence type="ECO:0000313" key="4">
    <source>
        <dbReference type="Proteomes" id="UP000237662"/>
    </source>
</evidence>
<proteinExistence type="predicted"/>
<organism evidence="3 4">
    <name type="scientific">Neolewinella xylanilytica</name>
    <dbReference type="NCBI Taxonomy" id="1514080"/>
    <lineage>
        <taxon>Bacteria</taxon>
        <taxon>Pseudomonadati</taxon>
        <taxon>Bacteroidota</taxon>
        <taxon>Saprospiria</taxon>
        <taxon>Saprospirales</taxon>
        <taxon>Lewinellaceae</taxon>
        <taxon>Neolewinella</taxon>
    </lineage>
</organism>
<evidence type="ECO:0000313" key="3">
    <source>
        <dbReference type="EMBL" id="PPK86054.1"/>
    </source>
</evidence>
<keyword evidence="1" id="KW-0732">Signal</keyword>
<evidence type="ECO:0000256" key="2">
    <source>
        <dbReference type="ARBA" id="ARBA00023180"/>
    </source>
</evidence>
<dbReference type="Gene3D" id="2.120.10.30">
    <property type="entry name" value="TolB, C-terminal domain"/>
    <property type="match status" value="1"/>
</dbReference>
<dbReference type="Proteomes" id="UP000237662">
    <property type="component" value="Unassembled WGS sequence"/>
</dbReference>